<dbReference type="STRING" id="1123281.SAMN02745180_00334"/>
<keyword evidence="2" id="KW-1185">Reference proteome</keyword>
<protein>
    <recommendedName>
        <fullName evidence="3">CpXC protein</fullName>
    </recommendedName>
</protein>
<name>A0A1M5T011_9FIRM</name>
<gene>
    <name evidence="1" type="ORF">SAMN02745180_00334</name>
</gene>
<accession>A0A1M5T011</accession>
<proteinExistence type="predicted"/>
<dbReference type="Proteomes" id="UP000184389">
    <property type="component" value="Unassembled WGS sequence"/>
</dbReference>
<sequence length="214" mass="25099">MVVSVQKTLLIRCEICGRIETYNINLFNISKGEKIEYKSSFNSTGVFIKTLDYKTYFIESHCPICGSTHIYRYSLKNMLKDDNWSNIHEYKNCFIENKGYDEETVLKDEDEFNNYLKKFKILLSSLERLEKLNEEGKIICGCGNDKMRVELFSDRIELICENCKSVQIIYTETEEDLAVLLKKEEIHLKAHNISYIDSIAERIKDVKRSNGKEQ</sequence>
<organism evidence="1 2">
    <name type="scientific">Sporanaerobacter acetigenes DSM 13106</name>
    <dbReference type="NCBI Taxonomy" id="1123281"/>
    <lineage>
        <taxon>Bacteria</taxon>
        <taxon>Bacillati</taxon>
        <taxon>Bacillota</taxon>
        <taxon>Tissierellia</taxon>
        <taxon>Tissierellales</taxon>
        <taxon>Sporanaerobacteraceae</taxon>
        <taxon>Sporanaerobacter</taxon>
    </lineage>
</organism>
<dbReference type="OrthoDB" id="1678992at2"/>
<dbReference type="RefSeq" id="WP_072742781.1">
    <property type="nucleotide sequence ID" value="NZ_FQXR01000002.1"/>
</dbReference>
<evidence type="ECO:0000313" key="1">
    <source>
        <dbReference type="EMBL" id="SHH44045.1"/>
    </source>
</evidence>
<dbReference type="EMBL" id="FQXR01000002">
    <property type="protein sequence ID" value="SHH44045.1"/>
    <property type="molecule type" value="Genomic_DNA"/>
</dbReference>
<evidence type="ECO:0000313" key="2">
    <source>
        <dbReference type="Proteomes" id="UP000184389"/>
    </source>
</evidence>
<reference evidence="1 2" key="1">
    <citation type="submission" date="2016-11" db="EMBL/GenBank/DDBJ databases">
        <authorList>
            <person name="Jaros S."/>
            <person name="Januszkiewicz K."/>
            <person name="Wedrychowicz H."/>
        </authorList>
    </citation>
    <scope>NUCLEOTIDE SEQUENCE [LARGE SCALE GENOMIC DNA]</scope>
    <source>
        <strain evidence="1 2">DSM 13106</strain>
    </source>
</reference>
<evidence type="ECO:0008006" key="3">
    <source>
        <dbReference type="Google" id="ProtNLM"/>
    </source>
</evidence>
<dbReference type="AlphaFoldDB" id="A0A1M5T011"/>